<sequence length="251" mass="25579">MTILPLAGKAALITGASGGLGLHFAKLLARNGAEVTLAARRMAKLTTACEDIRASGGTADALEMDVSDGASVTAALASVERPFDILVNNAGISGEGRALDMDEAEFDAVVDTNLKGSFLVAQSVARSLKAAQRGGAIVNVASILGIRAGGGVSAYSASKAGLIHLTKVLALELAGDNIRVNALCPGYIETDINRAFFETAAGQALIKRIPQRRLGRPEDLDGALLLLLGDAGAYITGTTLVADGGHLVSSL</sequence>
<evidence type="ECO:0000259" key="2">
    <source>
        <dbReference type="SMART" id="SM00822"/>
    </source>
</evidence>
<organism evidence="3 4">
    <name type="scientific">Hoeflea algicola</name>
    <dbReference type="NCBI Taxonomy" id="2983763"/>
    <lineage>
        <taxon>Bacteria</taxon>
        <taxon>Pseudomonadati</taxon>
        <taxon>Pseudomonadota</taxon>
        <taxon>Alphaproteobacteria</taxon>
        <taxon>Hyphomicrobiales</taxon>
        <taxon>Rhizobiaceae</taxon>
        <taxon>Hoeflea</taxon>
    </lineage>
</organism>
<dbReference type="InterPro" id="IPR036291">
    <property type="entry name" value="NAD(P)-bd_dom_sf"/>
</dbReference>
<dbReference type="InterPro" id="IPR002347">
    <property type="entry name" value="SDR_fam"/>
</dbReference>
<dbReference type="PRINTS" id="PR00080">
    <property type="entry name" value="SDRFAMILY"/>
</dbReference>
<dbReference type="Pfam" id="PF13561">
    <property type="entry name" value="adh_short_C2"/>
    <property type="match status" value="1"/>
</dbReference>
<gene>
    <name evidence="3" type="ORF">OEG84_20775</name>
</gene>
<evidence type="ECO:0000313" key="4">
    <source>
        <dbReference type="Proteomes" id="UP001073227"/>
    </source>
</evidence>
<evidence type="ECO:0000313" key="3">
    <source>
        <dbReference type="EMBL" id="MCY0150069.1"/>
    </source>
</evidence>
<dbReference type="Proteomes" id="UP001073227">
    <property type="component" value="Unassembled WGS sequence"/>
</dbReference>
<keyword evidence="4" id="KW-1185">Reference proteome</keyword>
<dbReference type="Gene3D" id="3.40.50.720">
    <property type="entry name" value="NAD(P)-binding Rossmann-like Domain"/>
    <property type="match status" value="1"/>
</dbReference>
<dbReference type="InterPro" id="IPR057326">
    <property type="entry name" value="KR_dom"/>
</dbReference>
<dbReference type="EMBL" id="JAOVZR010000001">
    <property type="protein sequence ID" value="MCY0150069.1"/>
    <property type="molecule type" value="Genomic_DNA"/>
</dbReference>
<protein>
    <submittedName>
        <fullName evidence="3">SDR family oxidoreductase</fullName>
    </submittedName>
</protein>
<dbReference type="SMART" id="SM00822">
    <property type="entry name" value="PKS_KR"/>
    <property type="match status" value="1"/>
</dbReference>
<dbReference type="RefSeq" id="WP_267655506.1">
    <property type="nucleotide sequence ID" value="NZ_JAOVZR010000001.1"/>
</dbReference>
<name>A0ABT3ZE44_9HYPH</name>
<dbReference type="PANTHER" id="PTHR42760:SF135">
    <property type="entry name" value="BLL7886 PROTEIN"/>
    <property type="match status" value="1"/>
</dbReference>
<dbReference type="PANTHER" id="PTHR42760">
    <property type="entry name" value="SHORT-CHAIN DEHYDROGENASES/REDUCTASES FAMILY MEMBER"/>
    <property type="match status" value="1"/>
</dbReference>
<proteinExistence type="inferred from homology"/>
<dbReference type="PRINTS" id="PR00081">
    <property type="entry name" value="GDHRDH"/>
</dbReference>
<dbReference type="InterPro" id="IPR020904">
    <property type="entry name" value="Sc_DH/Rdtase_CS"/>
</dbReference>
<dbReference type="NCBIfam" id="NF005559">
    <property type="entry name" value="PRK07231.1"/>
    <property type="match status" value="1"/>
</dbReference>
<comment type="similarity">
    <text evidence="1">Belongs to the short-chain dehydrogenases/reductases (SDR) family.</text>
</comment>
<evidence type="ECO:0000256" key="1">
    <source>
        <dbReference type="ARBA" id="ARBA00006484"/>
    </source>
</evidence>
<comment type="caution">
    <text evidence="3">The sequence shown here is derived from an EMBL/GenBank/DDBJ whole genome shotgun (WGS) entry which is preliminary data.</text>
</comment>
<feature type="domain" description="Ketoreductase" evidence="2">
    <location>
        <begin position="9"/>
        <end position="177"/>
    </location>
</feature>
<dbReference type="PROSITE" id="PS00061">
    <property type="entry name" value="ADH_SHORT"/>
    <property type="match status" value="1"/>
</dbReference>
<dbReference type="CDD" id="cd05233">
    <property type="entry name" value="SDR_c"/>
    <property type="match status" value="1"/>
</dbReference>
<dbReference type="SUPFAM" id="SSF51735">
    <property type="entry name" value="NAD(P)-binding Rossmann-fold domains"/>
    <property type="match status" value="1"/>
</dbReference>
<accession>A0ABT3ZE44</accession>
<reference evidence="3" key="1">
    <citation type="submission" date="2022-10" db="EMBL/GenBank/DDBJ databases">
        <title>Hoeflea sp. G2-23, isolated from marine algae.</title>
        <authorList>
            <person name="Kristyanto S."/>
            <person name="Kim J.M."/>
            <person name="Jeon C.O."/>
        </authorList>
    </citation>
    <scope>NUCLEOTIDE SEQUENCE</scope>
    <source>
        <strain evidence="3">G2-23</strain>
    </source>
</reference>